<gene>
    <name evidence="1" type="ORF">NC653_024098</name>
</gene>
<sequence length="100" mass="11298">MAPSMPQYQTMTAATAVAMSRNLPTLFASGQISSSRSEVRRQCKSKLLKPWRIRISYGLSCSYSPLYSELAFCCTFDITCPQFYRFILEVARKSGSEFDS</sequence>
<keyword evidence="2" id="KW-1185">Reference proteome</keyword>
<dbReference type="AlphaFoldDB" id="A0AAD6M8L5"/>
<comment type="caution">
    <text evidence="1">The sequence shown here is derived from an EMBL/GenBank/DDBJ whole genome shotgun (WGS) entry which is preliminary data.</text>
</comment>
<protein>
    <submittedName>
        <fullName evidence="1">Uncharacterized protein</fullName>
    </submittedName>
</protein>
<dbReference type="EMBL" id="JAQIZT010000010">
    <property type="protein sequence ID" value="KAJ6980652.1"/>
    <property type="molecule type" value="Genomic_DNA"/>
</dbReference>
<evidence type="ECO:0000313" key="1">
    <source>
        <dbReference type="EMBL" id="KAJ6980652.1"/>
    </source>
</evidence>
<accession>A0AAD6M8L5</accession>
<dbReference type="Proteomes" id="UP001164929">
    <property type="component" value="Chromosome 10"/>
</dbReference>
<reference evidence="1" key="1">
    <citation type="journal article" date="2023" name="Mol. Ecol. Resour.">
        <title>Chromosome-level genome assembly of a triploid poplar Populus alba 'Berolinensis'.</title>
        <authorList>
            <person name="Chen S."/>
            <person name="Yu Y."/>
            <person name="Wang X."/>
            <person name="Wang S."/>
            <person name="Zhang T."/>
            <person name="Zhou Y."/>
            <person name="He R."/>
            <person name="Meng N."/>
            <person name="Wang Y."/>
            <person name="Liu W."/>
            <person name="Liu Z."/>
            <person name="Liu J."/>
            <person name="Guo Q."/>
            <person name="Huang H."/>
            <person name="Sederoff R.R."/>
            <person name="Wang G."/>
            <person name="Qu G."/>
            <person name="Chen S."/>
        </authorList>
    </citation>
    <scope>NUCLEOTIDE SEQUENCE</scope>
    <source>
        <strain evidence="1">SC-2020</strain>
    </source>
</reference>
<evidence type="ECO:0000313" key="2">
    <source>
        <dbReference type="Proteomes" id="UP001164929"/>
    </source>
</evidence>
<name>A0AAD6M8L5_9ROSI</name>
<proteinExistence type="predicted"/>
<organism evidence="1 2">
    <name type="scientific">Populus alba x Populus x berolinensis</name>
    <dbReference type="NCBI Taxonomy" id="444605"/>
    <lineage>
        <taxon>Eukaryota</taxon>
        <taxon>Viridiplantae</taxon>
        <taxon>Streptophyta</taxon>
        <taxon>Embryophyta</taxon>
        <taxon>Tracheophyta</taxon>
        <taxon>Spermatophyta</taxon>
        <taxon>Magnoliopsida</taxon>
        <taxon>eudicotyledons</taxon>
        <taxon>Gunneridae</taxon>
        <taxon>Pentapetalae</taxon>
        <taxon>rosids</taxon>
        <taxon>fabids</taxon>
        <taxon>Malpighiales</taxon>
        <taxon>Salicaceae</taxon>
        <taxon>Saliceae</taxon>
        <taxon>Populus</taxon>
    </lineage>
</organism>